<reference evidence="2 3" key="1">
    <citation type="submission" date="2014-04" db="EMBL/GenBank/DDBJ databases">
        <authorList>
            <consortium name="DOE Joint Genome Institute"/>
            <person name="Kuo A."/>
            <person name="Girlanda M."/>
            <person name="Perotto S."/>
            <person name="Kohler A."/>
            <person name="Nagy L.G."/>
            <person name="Floudas D."/>
            <person name="Copeland A."/>
            <person name="Barry K.W."/>
            <person name="Cichocki N."/>
            <person name="Veneault-Fourrey C."/>
            <person name="LaButti K."/>
            <person name="Lindquist E.A."/>
            <person name="Lipzen A."/>
            <person name="Lundell T."/>
            <person name="Morin E."/>
            <person name="Murat C."/>
            <person name="Sun H."/>
            <person name="Tunlid A."/>
            <person name="Henrissat B."/>
            <person name="Grigoriev I.V."/>
            <person name="Hibbett D.S."/>
            <person name="Martin F."/>
            <person name="Nordberg H.P."/>
            <person name="Cantor M.N."/>
            <person name="Hua S.X."/>
        </authorList>
    </citation>
    <scope>NUCLEOTIDE SEQUENCE [LARGE SCALE GENOMIC DNA]</scope>
    <source>
        <strain evidence="2 3">MUT 4182</strain>
    </source>
</reference>
<name>A0A0C3LQK4_9AGAM</name>
<sequence>MNQSKESGTPAPEVQKDLHIDIERPWLSRFHFLKEHGYLLRARYRPGWVPSWKDNPDVFKLEREDGVNIRVRLLDAQRISDGQFVMIKEVKSSSKEGLIACYLSSEKFKSDPRNHAVPVLDVLKDVVRSGTVLLVFPVLRHITDPPISSVSEALDLVGQTLEGLVFLHEHEVAHRDCAFGNIMMDARALFPTQWHPQFPHCDLQNRIYMRIKSRTDVGGVRYYFTDFGLSSKGEVQVTGLAGLEPSPELSDHVPYNPYKLDVYILGKMYQRKILDEFINVGFLQPLIDRMTSLNPVDYLSAVGAYAMFKDIRASLNIAWFNQRLRKRESRLVARFLKESSYWLQLQLTQLSAKPVLPPLQ</sequence>
<dbReference type="AlphaFoldDB" id="A0A0C3LQK4"/>
<dbReference type="InterPro" id="IPR011009">
    <property type="entry name" value="Kinase-like_dom_sf"/>
</dbReference>
<dbReference type="Proteomes" id="UP000054248">
    <property type="component" value="Unassembled WGS sequence"/>
</dbReference>
<dbReference type="EMBL" id="KN823078">
    <property type="protein sequence ID" value="KIO23717.1"/>
    <property type="molecule type" value="Genomic_DNA"/>
</dbReference>
<dbReference type="STRING" id="1051891.A0A0C3LQK4"/>
<dbReference type="GO" id="GO:0005524">
    <property type="term" value="F:ATP binding"/>
    <property type="evidence" value="ECO:0007669"/>
    <property type="project" value="InterPro"/>
</dbReference>
<dbReference type="Gene3D" id="1.10.510.10">
    <property type="entry name" value="Transferase(Phosphotransferase) domain 1"/>
    <property type="match status" value="1"/>
</dbReference>
<proteinExistence type="predicted"/>
<evidence type="ECO:0000259" key="1">
    <source>
        <dbReference type="PROSITE" id="PS50011"/>
    </source>
</evidence>
<accession>A0A0C3LQK4</accession>
<dbReference type="HOGENOM" id="CLU_044121_2_1_1"/>
<dbReference type="InterPro" id="IPR000719">
    <property type="entry name" value="Prot_kinase_dom"/>
</dbReference>
<dbReference type="GO" id="GO:0004672">
    <property type="term" value="F:protein kinase activity"/>
    <property type="evidence" value="ECO:0007669"/>
    <property type="project" value="InterPro"/>
</dbReference>
<reference evidence="3" key="2">
    <citation type="submission" date="2015-01" db="EMBL/GenBank/DDBJ databases">
        <title>Evolutionary Origins and Diversification of the Mycorrhizal Mutualists.</title>
        <authorList>
            <consortium name="DOE Joint Genome Institute"/>
            <consortium name="Mycorrhizal Genomics Consortium"/>
            <person name="Kohler A."/>
            <person name="Kuo A."/>
            <person name="Nagy L.G."/>
            <person name="Floudas D."/>
            <person name="Copeland A."/>
            <person name="Barry K.W."/>
            <person name="Cichocki N."/>
            <person name="Veneault-Fourrey C."/>
            <person name="LaButti K."/>
            <person name="Lindquist E.A."/>
            <person name="Lipzen A."/>
            <person name="Lundell T."/>
            <person name="Morin E."/>
            <person name="Murat C."/>
            <person name="Riley R."/>
            <person name="Ohm R."/>
            <person name="Sun H."/>
            <person name="Tunlid A."/>
            <person name="Henrissat B."/>
            <person name="Grigoriev I.V."/>
            <person name="Hibbett D.S."/>
            <person name="Martin F."/>
        </authorList>
    </citation>
    <scope>NUCLEOTIDE SEQUENCE [LARGE SCALE GENOMIC DNA]</scope>
    <source>
        <strain evidence="3">MUT 4182</strain>
    </source>
</reference>
<keyword evidence="3" id="KW-1185">Reference proteome</keyword>
<dbReference type="SMART" id="SM00220">
    <property type="entry name" value="S_TKc"/>
    <property type="match status" value="1"/>
</dbReference>
<evidence type="ECO:0000313" key="3">
    <source>
        <dbReference type="Proteomes" id="UP000054248"/>
    </source>
</evidence>
<evidence type="ECO:0000313" key="2">
    <source>
        <dbReference type="EMBL" id="KIO23717.1"/>
    </source>
</evidence>
<protein>
    <recommendedName>
        <fullName evidence="1">Protein kinase domain-containing protein</fullName>
    </recommendedName>
</protein>
<dbReference type="SUPFAM" id="SSF56112">
    <property type="entry name" value="Protein kinase-like (PK-like)"/>
    <property type="match status" value="1"/>
</dbReference>
<dbReference type="OrthoDB" id="5987198at2759"/>
<dbReference type="PROSITE" id="PS50011">
    <property type="entry name" value="PROTEIN_KINASE_DOM"/>
    <property type="match status" value="1"/>
</dbReference>
<gene>
    <name evidence="2" type="ORF">M407DRAFT_77767</name>
</gene>
<organism evidence="2 3">
    <name type="scientific">Tulasnella calospora MUT 4182</name>
    <dbReference type="NCBI Taxonomy" id="1051891"/>
    <lineage>
        <taxon>Eukaryota</taxon>
        <taxon>Fungi</taxon>
        <taxon>Dikarya</taxon>
        <taxon>Basidiomycota</taxon>
        <taxon>Agaricomycotina</taxon>
        <taxon>Agaricomycetes</taxon>
        <taxon>Cantharellales</taxon>
        <taxon>Tulasnellaceae</taxon>
        <taxon>Tulasnella</taxon>
    </lineage>
</organism>
<feature type="domain" description="Protein kinase" evidence="1">
    <location>
        <begin position="1"/>
        <end position="360"/>
    </location>
</feature>